<evidence type="ECO:0000256" key="2">
    <source>
        <dbReference type="ARBA" id="ARBA00007613"/>
    </source>
</evidence>
<keyword evidence="3" id="KW-0813">Transport</keyword>
<feature type="coiled-coil region" evidence="8">
    <location>
        <begin position="257"/>
        <end position="284"/>
    </location>
</feature>
<keyword evidence="7" id="KW-0998">Cell outer membrane</keyword>
<evidence type="ECO:0000256" key="9">
    <source>
        <dbReference type="SAM" id="MobiDB-lite"/>
    </source>
</evidence>
<evidence type="ECO:0000256" key="7">
    <source>
        <dbReference type="ARBA" id="ARBA00023237"/>
    </source>
</evidence>
<keyword evidence="10" id="KW-0732">Signal</keyword>
<feature type="signal peptide" evidence="10">
    <location>
        <begin position="1"/>
        <end position="28"/>
    </location>
</feature>
<protein>
    <submittedName>
        <fullName evidence="11">TolC family protein</fullName>
    </submittedName>
</protein>
<evidence type="ECO:0000313" key="12">
    <source>
        <dbReference type="Proteomes" id="UP001240639"/>
    </source>
</evidence>
<keyword evidence="4" id="KW-1134">Transmembrane beta strand</keyword>
<dbReference type="PANTHER" id="PTHR30026">
    <property type="entry name" value="OUTER MEMBRANE PROTEIN TOLC"/>
    <property type="match status" value="1"/>
</dbReference>
<keyword evidence="8" id="KW-0175">Coiled coil</keyword>
<accession>A0ABT9HM07</accession>
<evidence type="ECO:0000256" key="8">
    <source>
        <dbReference type="SAM" id="Coils"/>
    </source>
</evidence>
<dbReference type="InterPro" id="IPR003423">
    <property type="entry name" value="OMP_efflux"/>
</dbReference>
<dbReference type="Proteomes" id="UP001240639">
    <property type="component" value="Unassembled WGS sequence"/>
</dbReference>
<feature type="region of interest" description="Disordered" evidence="9">
    <location>
        <begin position="30"/>
        <end position="49"/>
    </location>
</feature>
<keyword evidence="6" id="KW-0472">Membrane</keyword>
<name>A0ABT9HM07_9SPHN</name>
<reference evidence="11 12" key="1">
    <citation type="submission" date="2023-08" db="EMBL/GenBank/DDBJ databases">
        <title>genomic of G39.</title>
        <authorList>
            <person name="Wang Y."/>
        </authorList>
    </citation>
    <scope>NUCLEOTIDE SEQUENCE [LARGE SCALE GENOMIC DNA]</scope>
    <source>
        <strain evidence="11 12">G39</strain>
    </source>
</reference>
<evidence type="ECO:0000256" key="5">
    <source>
        <dbReference type="ARBA" id="ARBA00022692"/>
    </source>
</evidence>
<dbReference type="InterPro" id="IPR051906">
    <property type="entry name" value="TolC-like"/>
</dbReference>
<dbReference type="Gene3D" id="1.20.1600.10">
    <property type="entry name" value="Outer membrane efflux proteins (OEP)"/>
    <property type="match status" value="1"/>
</dbReference>
<evidence type="ECO:0000256" key="6">
    <source>
        <dbReference type="ARBA" id="ARBA00023136"/>
    </source>
</evidence>
<comment type="similarity">
    <text evidence="2">Belongs to the outer membrane factor (OMF) (TC 1.B.17) family.</text>
</comment>
<dbReference type="SUPFAM" id="SSF56954">
    <property type="entry name" value="Outer membrane efflux proteins (OEP)"/>
    <property type="match status" value="1"/>
</dbReference>
<dbReference type="EMBL" id="JAVAIM010000001">
    <property type="protein sequence ID" value="MDP4574184.1"/>
    <property type="molecule type" value="Genomic_DNA"/>
</dbReference>
<feature type="chain" id="PRO_5045645136" evidence="10">
    <location>
        <begin position="29"/>
        <end position="494"/>
    </location>
</feature>
<proteinExistence type="inferred from homology"/>
<evidence type="ECO:0000256" key="3">
    <source>
        <dbReference type="ARBA" id="ARBA00022448"/>
    </source>
</evidence>
<dbReference type="PANTHER" id="PTHR30026:SF22">
    <property type="entry name" value="OUTER MEMBRANE EFFLUX PROTEIN"/>
    <property type="match status" value="1"/>
</dbReference>
<evidence type="ECO:0000256" key="1">
    <source>
        <dbReference type="ARBA" id="ARBA00004442"/>
    </source>
</evidence>
<organism evidence="11 12">
    <name type="scientific">Qipengyuania profundimaris</name>
    <dbReference type="NCBI Taxonomy" id="3067652"/>
    <lineage>
        <taxon>Bacteria</taxon>
        <taxon>Pseudomonadati</taxon>
        <taxon>Pseudomonadota</taxon>
        <taxon>Alphaproteobacteria</taxon>
        <taxon>Sphingomonadales</taxon>
        <taxon>Erythrobacteraceae</taxon>
        <taxon>Qipengyuania</taxon>
    </lineage>
</organism>
<comment type="caution">
    <text evidence="11">The sequence shown here is derived from an EMBL/GenBank/DDBJ whole genome shotgun (WGS) entry which is preliminary data.</text>
</comment>
<comment type="subcellular location">
    <subcellularLocation>
        <location evidence="1">Cell outer membrane</location>
    </subcellularLocation>
</comment>
<evidence type="ECO:0000256" key="4">
    <source>
        <dbReference type="ARBA" id="ARBA00022452"/>
    </source>
</evidence>
<evidence type="ECO:0000256" key="10">
    <source>
        <dbReference type="SAM" id="SignalP"/>
    </source>
</evidence>
<dbReference type="RefSeq" id="WP_305931624.1">
    <property type="nucleotide sequence ID" value="NZ_JAVAIM010000001.1"/>
</dbReference>
<keyword evidence="12" id="KW-1185">Reference proteome</keyword>
<dbReference type="Pfam" id="PF02321">
    <property type="entry name" value="OEP"/>
    <property type="match status" value="2"/>
</dbReference>
<gene>
    <name evidence="11" type="ORF">Q9K02_03405</name>
</gene>
<keyword evidence="5" id="KW-0812">Transmembrane</keyword>
<evidence type="ECO:0000313" key="11">
    <source>
        <dbReference type="EMBL" id="MDP4574184.1"/>
    </source>
</evidence>
<sequence length="494" mass="53637">MDGVKYLKGRILAGVSLALMVSASPALASQQEDALPDDQNATELPDPGVSLPTVTEVTELPDPGESPLQLDFGADPILGLADSAADPELFRRIVASSLQANASRREVEAQVDLAEAQVDEAEAGHFPTVDLNFTTYKTITRNFGDDPFNLLERSRPRERSDATAAVEYTIFDWGAVNGAILAAQARLRAAGYERDAALTGLVNDVVTNWYSVFAYQSLSRLAEGYLAAQDGIDEALDKRIAQGVNAPADRARVETLRADGQIRLAQFERRLASAEARFAELTGVPPPPLLQRPPVLSDMRISRDYAVMAASEAPAVKSAEAAAEAARIDVRNSWASQAPKLTARVDAGRYGVFEDQEDYDVRGSLNLRYRLFGGALARDDQARARSAAAEATADRIRQESERDAAIIWADVQALEQQLVALEAAYVSARQTRDVVFRRFAALRGTLFDVADAQSAYLSAAIAYIEGLTQLDASRYVLLARTGRLLEQFDMEGQP</sequence>